<dbReference type="AlphaFoldDB" id="A0A2K8P3W4"/>
<organism evidence="1 2">
    <name type="scientific">Mesoplasma coleopterae</name>
    <dbReference type="NCBI Taxonomy" id="324078"/>
    <lineage>
        <taxon>Bacteria</taxon>
        <taxon>Bacillati</taxon>
        <taxon>Mycoplasmatota</taxon>
        <taxon>Mollicutes</taxon>
        <taxon>Entomoplasmatales</taxon>
        <taxon>Entomoplasmataceae</taxon>
        <taxon>Mesoplasma</taxon>
    </lineage>
</organism>
<proteinExistence type="predicted"/>
<keyword evidence="2" id="KW-1185">Reference proteome</keyword>
<dbReference type="EMBL" id="CP024968">
    <property type="protein sequence ID" value="ATZ21168.1"/>
    <property type="molecule type" value="Genomic_DNA"/>
</dbReference>
<protein>
    <submittedName>
        <fullName evidence="1">Uncharacterized protein</fullName>
    </submittedName>
</protein>
<dbReference type="OrthoDB" id="391570at2"/>
<evidence type="ECO:0000313" key="2">
    <source>
        <dbReference type="Proteomes" id="UP000232221"/>
    </source>
</evidence>
<dbReference type="RefSeq" id="WP_100671460.1">
    <property type="nucleotide sequence ID" value="NZ_CP022510.1"/>
</dbReference>
<dbReference type="KEGG" id="mcol:MCOLE_v1c06580"/>
<reference evidence="1 2" key="1">
    <citation type="submission" date="2017-11" db="EMBL/GenBank/DDBJ databases">
        <title>Genome sequence of Mesoplasma coleopterae BARC 779 (ATCC 49583).</title>
        <authorList>
            <person name="Lo W.-S."/>
            <person name="Kuo C.-H."/>
        </authorList>
    </citation>
    <scope>NUCLEOTIDE SEQUENCE [LARGE SCALE GENOMIC DNA]</scope>
    <source>
        <strain evidence="1 2">BARC 779</strain>
    </source>
</reference>
<dbReference type="Proteomes" id="UP000232221">
    <property type="component" value="Chromosome"/>
</dbReference>
<sequence>MPYKIKNFTPANNKETLKKVDFESKPGQITNVYLETEKQKSFKKIILGRQKNKTGRYQVDNQDVINKNFIKHHTEYIKTDTWFERLIPTKWILALSLLSDLQFLRNARIKYAEKKYDYLSLLDSKNDLSDLKLRRDIDEAINKFIKFSNESHEKIINNLDQILSRLNESMSKKMFSEFSPQVKVLSKALYDIEKETLLRKMEFKFVQVLYDKIESLNELRDSCTCEFNTKKSNNKLLRKRKALFEYKQTRFIVEKQLKFLNIRLNKLRLESIILIFRKKTISSQFKFELDKFYKTYSVSKEVQQEVSYELSNWKKVIKDKFNDQNSTEKKFLFSFIKTEVNLLTKFIISNIHNYHKLILTGEIKYGNKNEFLSLRKHYKKQIVPVVRQAENWMESNFKNLDINFEWFLKGSFKLSSLNMIYVKILKAINLGKKNIVISDFLHLLTNRDYEMLFETISKINEFYPNISFIILHSKTFTISDLAKDKKIYWSRNDELVKTTTKEFFEKNLVNICKNELGESNVFAFSKESENLIDVENRLWNVNTKKFNDNGFIFINPLEVSTEFIENNSVPINVRIIRTNKYHDKNMYFGITKNKTKIYFYSEDKTFERENEVVLYFEERSISAII</sequence>
<gene>
    <name evidence="1" type="ORF">MCOLE_v1c06580</name>
</gene>
<accession>A0A2K8P3W4</accession>
<name>A0A2K8P3W4_9MOLU</name>
<evidence type="ECO:0000313" key="1">
    <source>
        <dbReference type="EMBL" id="ATZ21168.1"/>
    </source>
</evidence>